<keyword evidence="8" id="KW-1185">Reference proteome</keyword>
<dbReference type="InterPro" id="IPR001245">
    <property type="entry name" value="Ser-Thr/Tyr_kinase_cat_dom"/>
</dbReference>
<dbReference type="InterPro" id="IPR006212">
    <property type="entry name" value="Furin_repeat"/>
</dbReference>
<accession>A0A0L0GHG8</accession>
<gene>
    <name evidence="7" type="ORF">SARC_00046</name>
</gene>
<dbReference type="SMART" id="SM00261">
    <property type="entry name" value="FU"/>
    <property type="match status" value="4"/>
</dbReference>
<evidence type="ECO:0000259" key="5">
    <source>
        <dbReference type="PROSITE" id="PS50011"/>
    </source>
</evidence>
<dbReference type="EMBL" id="KQ241598">
    <property type="protein sequence ID" value="KNC87788.1"/>
    <property type="molecule type" value="Genomic_DNA"/>
</dbReference>
<feature type="repeat" description="TNFR-Cys" evidence="1">
    <location>
        <begin position="205"/>
        <end position="244"/>
    </location>
</feature>
<keyword evidence="4" id="KW-0732">Signal</keyword>
<dbReference type="InterPro" id="IPR000719">
    <property type="entry name" value="Prot_kinase_dom"/>
</dbReference>
<feature type="transmembrane region" description="Helical" evidence="3">
    <location>
        <begin position="700"/>
        <end position="722"/>
    </location>
</feature>
<dbReference type="PRINTS" id="PR00109">
    <property type="entry name" value="TYRKINASE"/>
</dbReference>
<dbReference type="Pfam" id="PF07714">
    <property type="entry name" value="PK_Tyr_Ser-Thr"/>
    <property type="match status" value="1"/>
</dbReference>
<dbReference type="GO" id="GO:0005886">
    <property type="term" value="C:plasma membrane"/>
    <property type="evidence" value="ECO:0007669"/>
    <property type="project" value="TreeGrafter"/>
</dbReference>
<evidence type="ECO:0000313" key="8">
    <source>
        <dbReference type="Proteomes" id="UP000054560"/>
    </source>
</evidence>
<dbReference type="PANTHER" id="PTHR24416">
    <property type="entry name" value="TYROSINE-PROTEIN KINASE RECEPTOR"/>
    <property type="match status" value="1"/>
</dbReference>
<keyword evidence="3" id="KW-1133">Transmembrane helix</keyword>
<feature type="disulfide bond" evidence="1">
    <location>
        <begin position="220"/>
        <end position="233"/>
    </location>
</feature>
<feature type="region of interest" description="Disordered" evidence="2">
    <location>
        <begin position="670"/>
        <end position="695"/>
    </location>
</feature>
<dbReference type="InterPro" id="IPR000742">
    <property type="entry name" value="EGF"/>
</dbReference>
<dbReference type="GO" id="GO:0005524">
    <property type="term" value="F:ATP binding"/>
    <property type="evidence" value="ECO:0007669"/>
    <property type="project" value="InterPro"/>
</dbReference>
<organism evidence="7 8">
    <name type="scientific">Sphaeroforma arctica JP610</name>
    <dbReference type="NCBI Taxonomy" id="667725"/>
    <lineage>
        <taxon>Eukaryota</taxon>
        <taxon>Ichthyosporea</taxon>
        <taxon>Ichthyophonida</taxon>
        <taxon>Sphaeroforma</taxon>
    </lineage>
</organism>
<dbReference type="PROSITE" id="PS50092">
    <property type="entry name" value="TSP1"/>
    <property type="match status" value="1"/>
</dbReference>
<evidence type="ECO:0000256" key="4">
    <source>
        <dbReference type="SAM" id="SignalP"/>
    </source>
</evidence>
<feature type="domain" description="TNFR-Cys" evidence="6">
    <location>
        <begin position="205"/>
        <end position="244"/>
    </location>
</feature>
<feature type="repeat" description="TNFR-Cys" evidence="1">
    <location>
        <begin position="276"/>
        <end position="321"/>
    </location>
</feature>
<feature type="chain" id="PRO_5005539437" evidence="4">
    <location>
        <begin position="25"/>
        <end position="1186"/>
    </location>
</feature>
<dbReference type="Gene3D" id="2.10.25.10">
    <property type="entry name" value="Laminin"/>
    <property type="match status" value="1"/>
</dbReference>
<dbReference type="GO" id="GO:0004714">
    <property type="term" value="F:transmembrane receptor protein tyrosine kinase activity"/>
    <property type="evidence" value="ECO:0007669"/>
    <property type="project" value="TreeGrafter"/>
</dbReference>
<dbReference type="InterPro" id="IPR050122">
    <property type="entry name" value="RTK"/>
</dbReference>
<evidence type="ECO:0000256" key="2">
    <source>
        <dbReference type="SAM" id="MobiDB-lite"/>
    </source>
</evidence>
<keyword evidence="1" id="KW-1015">Disulfide bond</keyword>
<evidence type="ECO:0000259" key="6">
    <source>
        <dbReference type="PROSITE" id="PS50050"/>
    </source>
</evidence>
<dbReference type="Proteomes" id="UP000054560">
    <property type="component" value="Unassembled WGS sequence"/>
</dbReference>
<dbReference type="PROSITE" id="PS50011">
    <property type="entry name" value="PROTEIN_KINASE_DOM"/>
    <property type="match status" value="1"/>
</dbReference>
<feature type="signal peptide" evidence="4">
    <location>
        <begin position="1"/>
        <end position="24"/>
    </location>
</feature>
<protein>
    <submittedName>
        <fullName evidence="7">TK protein kinase</fullName>
    </submittedName>
</protein>
<feature type="disulfide bond" evidence="1">
    <location>
        <begin position="300"/>
        <end position="313"/>
    </location>
</feature>
<dbReference type="SMART" id="SM00209">
    <property type="entry name" value="TSP1"/>
    <property type="match status" value="1"/>
</dbReference>
<dbReference type="AlphaFoldDB" id="A0A0L0GHG8"/>
<dbReference type="eggNOG" id="KOG0196">
    <property type="taxonomic scope" value="Eukaryota"/>
</dbReference>
<dbReference type="InterPro" id="IPR001368">
    <property type="entry name" value="TNFR/NGFR_Cys_rich_reg"/>
</dbReference>
<evidence type="ECO:0000256" key="1">
    <source>
        <dbReference type="PROSITE-ProRule" id="PRU00206"/>
    </source>
</evidence>
<dbReference type="SMART" id="SM00208">
    <property type="entry name" value="TNFR"/>
    <property type="match status" value="3"/>
</dbReference>
<comment type="caution">
    <text evidence="1">Lacks conserved residue(s) required for the propagation of feature annotation.</text>
</comment>
<reference evidence="7 8" key="1">
    <citation type="submission" date="2011-02" db="EMBL/GenBank/DDBJ databases">
        <title>The Genome Sequence of Sphaeroforma arctica JP610.</title>
        <authorList>
            <consortium name="The Broad Institute Genome Sequencing Platform"/>
            <person name="Russ C."/>
            <person name="Cuomo C."/>
            <person name="Young S.K."/>
            <person name="Zeng Q."/>
            <person name="Gargeya S."/>
            <person name="Alvarado L."/>
            <person name="Berlin A."/>
            <person name="Chapman S.B."/>
            <person name="Chen Z."/>
            <person name="Freedman E."/>
            <person name="Gellesch M."/>
            <person name="Goldberg J."/>
            <person name="Griggs A."/>
            <person name="Gujja S."/>
            <person name="Heilman E."/>
            <person name="Heiman D."/>
            <person name="Howarth C."/>
            <person name="Mehta T."/>
            <person name="Neiman D."/>
            <person name="Pearson M."/>
            <person name="Roberts A."/>
            <person name="Saif S."/>
            <person name="Shea T."/>
            <person name="Shenoy N."/>
            <person name="Sisk P."/>
            <person name="Stolte C."/>
            <person name="Sykes S."/>
            <person name="White J."/>
            <person name="Yandava C."/>
            <person name="Burger G."/>
            <person name="Gray M.W."/>
            <person name="Holland P.W.H."/>
            <person name="King N."/>
            <person name="Lang F.B.F."/>
            <person name="Roger A.J."/>
            <person name="Ruiz-Trillo I."/>
            <person name="Haas B."/>
            <person name="Nusbaum C."/>
            <person name="Birren B."/>
        </authorList>
    </citation>
    <scope>NUCLEOTIDE SEQUENCE [LARGE SCALE GENOMIC DNA]</scope>
    <source>
        <strain evidence="7 8">JP610</strain>
    </source>
</reference>
<dbReference type="PANTHER" id="PTHR24416:SF611">
    <property type="entry name" value="TYROSINE-PROTEIN KINASE TRANSMEMBRANE RECEPTOR ROR"/>
    <property type="match status" value="1"/>
</dbReference>
<keyword evidence="7" id="KW-0808">Transferase</keyword>
<dbReference type="STRING" id="667725.A0A0L0GHG8"/>
<dbReference type="PROSITE" id="PS50050">
    <property type="entry name" value="TNFR_NGFR_2"/>
    <property type="match status" value="2"/>
</dbReference>
<dbReference type="InterPro" id="IPR011009">
    <property type="entry name" value="Kinase-like_dom_sf"/>
</dbReference>
<keyword evidence="3" id="KW-0812">Transmembrane</keyword>
<dbReference type="GeneID" id="25900550"/>
<dbReference type="SUPFAM" id="SSF56112">
    <property type="entry name" value="Protein kinase-like (PK-like)"/>
    <property type="match status" value="1"/>
</dbReference>
<name>A0A0L0GHG8_9EUKA</name>
<keyword evidence="7" id="KW-0418">Kinase</keyword>
<dbReference type="Gene3D" id="1.10.510.10">
    <property type="entry name" value="Transferase(Phosphotransferase) domain 1"/>
    <property type="match status" value="1"/>
</dbReference>
<dbReference type="GO" id="GO:0043235">
    <property type="term" value="C:receptor complex"/>
    <property type="evidence" value="ECO:0007669"/>
    <property type="project" value="TreeGrafter"/>
</dbReference>
<dbReference type="RefSeq" id="XP_014161690.1">
    <property type="nucleotide sequence ID" value="XM_014306215.1"/>
</dbReference>
<feature type="region of interest" description="Disordered" evidence="2">
    <location>
        <begin position="779"/>
        <end position="800"/>
    </location>
</feature>
<feature type="domain" description="Protein kinase" evidence="5">
    <location>
        <begin position="842"/>
        <end position="1124"/>
    </location>
</feature>
<evidence type="ECO:0000313" key="7">
    <source>
        <dbReference type="EMBL" id="KNC87788.1"/>
    </source>
</evidence>
<feature type="disulfide bond" evidence="1">
    <location>
        <begin position="303"/>
        <end position="321"/>
    </location>
</feature>
<sequence length="1186" mass="126972">MMAARYVRYFIILTILLGSYIIAADTCDDANGGCSQICDETEGEIECSCHLHGTLQADTTTCVCDEDYYVDTEDLWCRHCNYNQWSQWSEDCSVTCGVEGVRQRTRTVSAGTTEACTDTLREKMCYNGSCREGESIQYPSTTISADGTSSTAEPTATDTVSTVVSSSTTATSATLTATAAVASNASACPVCDLHANCNTTTSACECDIGYYGTGTECQECTGCSSGEYILSPCNTTGATTDSVCAQCSTSSCPDGQYRPSCTGLGLADSQCIACAACPTSSFNSGCDADANNGPGVCVLCTECDPSQYVTRNCTVSADGECASCLSVLAECLECDSADTCTKCSANHFIQDGGCEDCRRVVPADSNCDLSHEVFCNGTDDYSCTTCLSGYGHADGAAQGKCDQVNACEEEGLENCQICEEGACLDCKAGYTDTATKCQEKCGGTNYTRVDNCLQHRCAMEIRGYGQPSCAMCQKGYYRTVVQGLYECTACKNCTVGEYKDAECSGLTEVDVVNCTSCAQQSCSEGEHIAGCPGDGVVDNSQCLPCLEGCQTLQSLVGVCNGSSHVDTSACVAVDAVSYLSVPCSEYVTNKEEFDQRFAAAFEAQNYNTLQVVGDTCDTSRRRQADSGTGLKMTGSNDDVANYIADVAVKAPYTIELGVVGVMTSSGEIVYPGSVLPPEPGESTGTSDGDGDDGGLGQEDVIALSVSLSVAALIIVVAIVVIFRKRIKTSRNSAQDSSDEEIEDFRYSLQHLNKSASFTHPPVPTTVSIKAGASLRDTFHSRNGSVSDKSDMLSGSRGTGEDGSKLLQFGAHVVALQEAQQNSLPPSSVREVAVSAGMDPQGIAVIQLIGAGSFSTAVYEGMLYRPTMVRPYQPIAITQLYRGLASSATKEDEERVRRDINDITAVLGIAHPCCVRVVGLFYGALGACVVSELMLGSIHYVLCNREEYDTPTSVSERAWMSFQVSRGMLFLAQNNIVHKHLRASNCLLTHPDSTSHGHPVVKITNYGLTAPILDYSVSDGSPIRWYAPELCETENATATKASDMWAFGVTMWEIYGEGSQPYPEMRQRMRFREDMSAYLNAGNRLASPHGCPEAAFKAMESCWHEDPSARPSFQQMATTTGQIFSEHCDSEVHVEKFDGEVRLFPGPPRNEPIPIEDDGKYENREIMYANQKDVQSGSGIDYLKEDE</sequence>
<feature type="domain" description="TNFR-Cys" evidence="6">
    <location>
        <begin position="276"/>
        <end position="321"/>
    </location>
</feature>
<dbReference type="PROSITE" id="PS01186">
    <property type="entry name" value="EGF_2"/>
    <property type="match status" value="1"/>
</dbReference>
<proteinExistence type="predicted"/>
<dbReference type="OrthoDB" id="4062651at2759"/>
<dbReference type="GO" id="GO:0007169">
    <property type="term" value="P:cell surface receptor protein tyrosine kinase signaling pathway"/>
    <property type="evidence" value="ECO:0007669"/>
    <property type="project" value="TreeGrafter"/>
</dbReference>
<evidence type="ECO:0000256" key="3">
    <source>
        <dbReference type="SAM" id="Phobius"/>
    </source>
</evidence>
<keyword evidence="3" id="KW-0472">Membrane</keyword>
<dbReference type="InterPro" id="IPR000884">
    <property type="entry name" value="TSP1_rpt"/>
</dbReference>